<dbReference type="EMBL" id="RAQQ01000011">
    <property type="protein sequence ID" value="RKF26271.1"/>
    <property type="molecule type" value="Genomic_DNA"/>
</dbReference>
<feature type="domain" description="Putative zinc-finger" evidence="4">
    <location>
        <begin position="6"/>
        <end position="35"/>
    </location>
</feature>
<dbReference type="EMBL" id="CP108084">
    <property type="protein sequence ID" value="WUP47146.1"/>
    <property type="molecule type" value="Genomic_DNA"/>
</dbReference>
<evidence type="ECO:0000256" key="1">
    <source>
        <dbReference type="ARBA" id="ARBA00023015"/>
    </source>
</evidence>
<accession>A0A420EZZ1</accession>
<dbReference type="RefSeq" id="WP_120329486.1">
    <property type="nucleotide sequence ID" value="NZ_CP108084.1"/>
</dbReference>
<protein>
    <submittedName>
        <fullName evidence="6">Zf-HC2 domain-containing protein</fullName>
    </submittedName>
</protein>
<reference evidence="6" key="2">
    <citation type="submission" date="2022-10" db="EMBL/GenBank/DDBJ databases">
        <title>The complete genomes of actinobacterial strains from the NBC collection.</title>
        <authorList>
            <person name="Joergensen T.S."/>
            <person name="Alvarez Arevalo M."/>
            <person name="Sterndorff E.B."/>
            <person name="Faurdal D."/>
            <person name="Vuksanovic O."/>
            <person name="Mourched A.-S."/>
            <person name="Charusanti P."/>
            <person name="Shaw S."/>
            <person name="Blin K."/>
            <person name="Weber T."/>
        </authorList>
    </citation>
    <scope>NUCLEOTIDE SEQUENCE</scope>
    <source>
        <strain evidence="6">NBC_00256</strain>
    </source>
</reference>
<feature type="transmembrane region" description="Helical" evidence="3">
    <location>
        <begin position="265"/>
        <end position="284"/>
    </location>
</feature>
<dbReference type="Proteomes" id="UP001432190">
    <property type="component" value="Chromosome"/>
</dbReference>
<organism evidence="5 7">
    <name type="scientific">Micromonospora globbae</name>
    <dbReference type="NCBI Taxonomy" id="1894969"/>
    <lineage>
        <taxon>Bacteria</taxon>
        <taxon>Bacillati</taxon>
        <taxon>Actinomycetota</taxon>
        <taxon>Actinomycetes</taxon>
        <taxon>Micromonosporales</taxon>
        <taxon>Micromonosporaceae</taxon>
        <taxon>Micromonospora</taxon>
    </lineage>
</organism>
<evidence type="ECO:0000313" key="6">
    <source>
        <dbReference type="EMBL" id="WUP47146.1"/>
    </source>
</evidence>
<feature type="transmembrane region" description="Helical" evidence="3">
    <location>
        <begin position="107"/>
        <end position="127"/>
    </location>
</feature>
<feature type="transmembrane region" description="Helical" evidence="3">
    <location>
        <begin position="206"/>
        <end position="227"/>
    </location>
</feature>
<dbReference type="AlphaFoldDB" id="A0A420EZZ1"/>
<dbReference type="Pfam" id="PF13490">
    <property type="entry name" value="zf-HC2"/>
    <property type="match status" value="1"/>
</dbReference>
<evidence type="ECO:0000259" key="4">
    <source>
        <dbReference type="Pfam" id="PF13490"/>
    </source>
</evidence>
<evidence type="ECO:0000256" key="2">
    <source>
        <dbReference type="ARBA" id="ARBA00023163"/>
    </source>
</evidence>
<dbReference type="Proteomes" id="UP000285744">
    <property type="component" value="Unassembled WGS sequence"/>
</dbReference>
<dbReference type="InterPro" id="IPR041916">
    <property type="entry name" value="Anti_sigma_zinc_sf"/>
</dbReference>
<evidence type="ECO:0000313" key="5">
    <source>
        <dbReference type="EMBL" id="RKF26271.1"/>
    </source>
</evidence>
<dbReference type="InterPro" id="IPR027383">
    <property type="entry name" value="Znf_put"/>
</dbReference>
<keyword evidence="3" id="KW-0472">Membrane</keyword>
<evidence type="ECO:0000313" key="7">
    <source>
        <dbReference type="Proteomes" id="UP000285744"/>
    </source>
</evidence>
<feature type="transmembrane region" description="Helical" evidence="3">
    <location>
        <begin position="172"/>
        <end position="194"/>
    </location>
</feature>
<gene>
    <name evidence="5" type="ORF">D7I43_17010</name>
    <name evidence="6" type="ORF">OG994_15890</name>
</gene>
<keyword evidence="2" id="KW-0804">Transcription</keyword>
<dbReference type="Gene3D" id="1.10.10.1320">
    <property type="entry name" value="Anti-sigma factor, zinc-finger domain"/>
    <property type="match status" value="1"/>
</dbReference>
<keyword evidence="1" id="KW-0805">Transcription regulation</keyword>
<feature type="transmembrane region" description="Helical" evidence="3">
    <location>
        <begin position="239"/>
        <end position="259"/>
    </location>
</feature>
<sequence length="297" mass="30109">MRHPTDQLAEYAAGTLTPDGAAAVAAHLSRCAACRQEAAAWQRTADGVRSRLAPAPASILAAVRRRLATPYAAGRAAGPPVYQAVPGSRPLARAAGLLAHQRRLVGWRVWAVSVVVLVAGMGLAAWASVPAPPVLAVVVPMVAALAVAGTCGGDEPPQELIQATPTSVRTVLLARLTLVLGAVFVASVVGSLVLSLVGAGGPGRLLAAWLGPMVLLSAVSFAFSVVWRPAVGLSAALALWVLRVLIASGHVGGAVGGMVEAMWRTSWPVLAAAGALVVGVLALAPRVASSRIVRFGS</sequence>
<dbReference type="OrthoDB" id="3393311at2"/>
<keyword evidence="3" id="KW-0812">Transmembrane</keyword>
<keyword evidence="3" id="KW-1133">Transmembrane helix</keyword>
<evidence type="ECO:0000256" key="3">
    <source>
        <dbReference type="SAM" id="Phobius"/>
    </source>
</evidence>
<proteinExistence type="predicted"/>
<reference evidence="5 7" key="1">
    <citation type="journal article" date="2018" name="Int. J. Syst. Evol. Microbiol.">
        <title>Micromonospora globbae sp. nov., an endophytic actinomycete isolated from roots of Globba winitii C. H. Wright.</title>
        <authorList>
            <person name="Kuncharoen N."/>
            <person name="Pittayakhajonwut P."/>
            <person name="Tanasupawat S."/>
        </authorList>
    </citation>
    <scope>NUCLEOTIDE SEQUENCE [LARGE SCALE GENOMIC DNA]</scope>
    <source>
        <strain evidence="5 7">WPS1-2</strain>
    </source>
</reference>
<keyword evidence="8" id="KW-1185">Reference proteome</keyword>
<evidence type="ECO:0000313" key="8">
    <source>
        <dbReference type="Proteomes" id="UP001432190"/>
    </source>
</evidence>
<name>A0A420EZZ1_9ACTN</name>